<dbReference type="RefSeq" id="WP_379771818.1">
    <property type="nucleotide sequence ID" value="NZ_JBHSJF010000010.1"/>
</dbReference>
<dbReference type="InterPro" id="IPR005479">
    <property type="entry name" value="CPAse_ATP-bd"/>
</dbReference>
<sequence>MRFTVRISLPWAVLNNSRKCPRVLLSEGASTSAREAVTALGLGGHQVEFVDPDSLCISRFSTFAQGQHRCPGIGEDPQGYFNFVIGLLKTGRFDVLIPIHEQGLVFARYPERLPPNVAVALPSFQAYWTALDKARFSRLLTEIDVPQPRTRIFTDISEVGSDVEFPVVVKLAVATASRGVKFARTPEDLEAAKREIGPGEVLVQQMLDGPLEHAQAIFDRGRFVAMHGYQQLIRGAGGGEALKESIYRPAVREAVCAIAQTLEWHGAMSFDYIMEDGVPRLFDSNPRLVEPMSAHLAGTDLIGMLVAVSRGEHPPEAPPTKTGVRTRLGMQAMLGAALRTKSRIAVAREMAALAFASGDYAGSEEELTPLKYDWQSIVPVAATGAAVLLHPNMADKLPKWGWGAGLLTPQSIEKIAAGWPPGGHEMNQQHRLSIGRA</sequence>
<feature type="domain" description="ATP-grasp" evidence="3">
    <location>
        <begin position="137"/>
        <end position="310"/>
    </location>
</feature>
<evidence type="ECO:0000256" key="1">
    <source>
        <dbReference type="PROSITE-ProRule" id="PRU00409"/>
    </source>
</evidence>
<evidence type="ECO:0000256" key="2">
    <source>
        <dbReference type="SAM" id="MobiDB-lite"/>
    </source>
</evidence>
<dbReference type="InterPro" id="IPR013815">
    <property type="entry name" value="ATP_grasp_subdomain_1"/>
</dbReference>
<dbReference type="Proteomes" id="UP001595796">
    <property type="component" value="Unassembled WGS sequence"/>
</dbReference>
<evidence type="ECO:0000313" key="4">
    <source>
        <dbReference type="EMBL" id="MFC5070009.1"/>
    </source>
</evidence>
<organism evidence="4 5">
    <name type="scientific">Flaviflagellibacter deserti</name>
    <dbReference type="NCBI Taxonomy" id="2267266"/>
    <lineage>
        <taxon>Bacteria</taxon>
        <taxon>Pseudomonadati</taxon>
        <taxon>Pseudomonadota</taxon>
        <taxon>Alphaproteobacteria</taxon>
        <taxon>Hyphomicrobiales</taxon>
        <taxon>Flaviflagellibacter</taxon>
    </lineage>
</organism>
<reference evidence="5" key="1">
    <citation type="journal article" date="2019" name="Int. J. Syst. Evol. Microbiol.">
        <title>The Global Catalogue of Microorganisms (GCM) 10K type strain sequencing project: providing services to taxonomists for standard genome sequencing and annotation.</title>
        <authorList>
            <consortium name="The Broad Institute Genomics Platform"/>
            <consortium name="The Broad Institute Genome Sequencing Center for Infectious Disease"/>
            <person name="Wu L."/>
            <person name="Ma J."/>
        </authorList>
    </citation>
    <scope>NUCLEOTIDE SEQUENCE [LARGE SCALE GENOMIC DNA]</scope>
    <source>
        <strain evidence="5">CGMCC 1.16444</strain>
    </source>
</reference>
<protein>
    <recommendedName>
        <fullName evidence="3">ATP-grasp domain-containing protein</fullName>
    </recommendedName>
</protein>
<dbReference type="Pfam" id="PF02786">
    <property type="entry name" value="CPSase_L_D2"/>
    <property type="match status" value="1"/>
</dbReference>
<gene>
    <name evidence="4" type="ORF">ACFPFW_18495</name>
</gene>
<dbReference type="SUPFAM" id="SSF56059">
    <property type="entry name" value="Glutathione synthetase ATP-binding domain-like"/>
    <property type="match status" value="1"/>
</dbReference>
<accession>A0ABV9Z5V1</accession>
<comment type="caution">
    <text evidence="4">The sequence shown here is derived from an EMBL/GenBank/DDBJ whole genome shotgun (WGS) entry which is preliminary data.</text>
</comment>
<dbReference type="Gene3D" id="3.30.470.20">
    <property type="entry name" value="ATP-grasp fold, B domain"/>
    <property type="match status" value="1"/>
</dbReference>
<dbReference type="Gene3D" id="3.30.1490.20">
    <property type="entry name" value="ATP-grasp fold, A domain"/>
    <property type="match status" value="1"/>
</dbReference>
<dbReference type="InterPro" id="IPR011761">
    <property type="entry name" value="ATP-grasp"/>
</dbReference>
<keyword evidence="1" id="KW-0067">ATP-binding</keyword>
<evidence type="ECO:0000259" key="3">
    <source>
        <dbReference type="PROSITE" id="PS50975"/>
    </source>
</evidence>
<proteinExistence type="predicted"/>
<dbReference type="EMBL" id="JBHSJF010000010">
    <property type="protein sequence ID" value="MFC5070009.1"/>
    <property type="molecule type" value="Genomic_DNA"/>
</dbReference>
<keyword evidence="5" id="KW-1185">Reference proteome</keyword>
<feature type="region of interest" description="Disordered" evidence="2">
    <location>
        <begin position="418"/>
        <end position="437"/>
    </location>
</feature>
<evidence type="ECO:0000313" key="5">
    <source>
        <dbReference type="Proteomes" id="UP001595796"/>
    </source>
</evidence>
<keyword evidence="1" id="KW-0547">Nucleotide-binding</keyword>
<dbReference type="PROSITE" id="PS50975">
    <property type="entry name" value="ATP_GRASP"/>
    <property type="match status" value="1"/>
</dbReference>
<name>A0ABV9Z5V1_9HYPH</name>